<accession>A0AAV4TIA0</accession>
<feature type="chain" id="PRO_5043405557" evidence="2">
    <location>
        <begin position="21"/>
        <end position="321"/>
    </location>
</feature>
<dbReference type="EMBL" id="BPLQ01009666">
    <property type="protein sequence ID" value="GIY45835.1"/>
    <property type="molecule type" value="Genomic_DNA"/>
</dbReference>
<evidence type="ECO:0000256" key="2">
    <source>
        <dbReference type="SAM" id="SignalP"/>
    </source>
</evidence>
<protein>
    <submittedName>
        <fullName evidence="3">Uncharacterized protein</fullName>
    </submittedName>
</protein>
<dbReference type="Proteomes" id="UP001054837">
    <property type="component" value="Unassembled WGS sequence"/>
</dbReference>
<organism evidence="3 4">
    <name type="scientific">Caerostris darwini</name>
    <dbReference type="NCBI Taxonomy" id="1538125"/>
    <lineage>
        <taxon>Eukaryota</taxon>
        <taxon>Metazoa</taxon>
        <taxon>Ecdysozoa</taxon>
        <taxon>Arthropoda</taxon>
        <taxon>Chelicerata</taxon>
        <taxon>Arachnida</taxon>
        <taxon>Araneae</taxon>
        <taxon>Araneomorphae</taxon>
        <taxon>Entelegynae</taxon>
        <taxon>Araneoidea</taxon>
        <taxon>Araneidae</taxon>
        <taxon>Caerostris</taxon>
    </lineage>
</organism>
<dbReference type="AlphaFoldDB" id="A0AAV4TIA0"/>
<keyword evidence="4" id="KW-1185">Reference proteome</keyword>
<comment type="caution">
    <text evidence="3">The sequence shown here is derived from an EMBL/GenBank/DDBJ whole genome shotgun (WGS) entry which is preliminary data.</text>
</comment>
<evidence type="ECO:0000256" key="1">
    <source>
        <dbReference type="SAM" id="MobiDB-lite"/>
    </source>
</evidence>
<evidence type="ECO:0000313" key="4">
    <source>
        <dbReference type="Proteomes" id="UP001054837"/>
    </source>
</evidence>
<gene>
    <name evidence="3" type="primary">AVEN_245492_1</name>
    <name evidence="3" type="ORF">CDAR_423321</name>
</gene>
<proteinExistence type="predicted"/>
<evidence type="ECO:0000313" key="3">
    <source>
        <dbReference type="EMBL" id="GIY45835.1"/>
    </source>
</evidence>
<sequence length="321" mass="36249">MGLQIHLIAIFAFFLQAVLAARIVQPVQSFGIIGESSENFSERERIESNNARQYLNSVNIASKSIQDVDDHNKSTIVPQYVEKVDFEVENGYSTLPSVSLVNGNKSAVDFDDVKIADSVIGSTTTPTTSTPNITEQYSYELKKDQLLILKNYNRSESDHDKILNSINIKSSAESPSDNSEPSSMMPVENSFENVQHSTMVNPTSTTKRFETEQKPTRIMTQREEMVSESVVKNKYQPMKTKSVKEESNSAKMNSIEDKWRDLEKTFRLYTDSVMKKALPKFLRIHSQLNISSQCNAALLQLVNGLRSFKSWAIKSNITIQI</sequence>
<name>A0AAV4TIA0_9ARAC</name>
<feature type="signal peptide" evidence="2">
    <location>
        <begin position="1"/>
        <end position="20"/>
    </location>
</feature>
<feature type="compositionally biased region" description="Polar residues" evidence="1">
    <location>
        <begin position="165"/>
        <end position="182"/>
    </location>
</feature>
<reference evidence="3 4" key="1">
    <citation type="submission" date="2021-06" db="EMBL/GenBank/DDBJ databases">
        <title>Caerostris darwini draft genome.</title>
        <authorList>
            <person name="Kono N."/>
            <person name="Arakawa K."/>
        </authorList>
    </citation>
    <scope>NUCLEOTIDE SEQUENCE [LARGE SCALE GENOMIC DNA]</scope>
</reference>
<feature type="region of interest" description="Disordered" evidence="1">
    <location>
        <begin position="165"/>
        <end position="186"/>
    </location>
</feature>
<keyword evidence="2" id="KW-0732">Signal</keyword>